<sequence length="89" mass="10795">RNLSYKKEKLNRQRIKKCFIQQPITRHKDTEKVIYQPISITKHEDTEKVIHHQIFTAINEDTEKVTYYQIPELAKVKALFERDQLIKKE</sequence>
<reference evidence="1" key="1">
    <citation type="submission" date="2021-06" db="EMBL/GenBank/DDBJ databases">
        <authorList>
            <person name="Kallberg Y."/>
            <person name="Tangrot J."/>
            <person name="Rosling A."/>
        </authorList>
    </citation>
    <scope>NUCLEOTIDE SEQUENCE</scope>
    <source>
        <strain evidence="1">MA461A</strain>
    </source>
</reference>
<dbReference type="EMBL" id="CAJVQC010001411">
    <property type="protein sequence ID" value="CAG8493891.1"/>
    <property type="molecule type" value="Genomic_DNA"/>
</dbReference>
<dbReference type="Proteomes" id="UP000789920">
    <property type="component" value="Unassembled WGS sequence"/>
</dbReference>
<comment type="caution">
    <text evidence="1">The sequence shown here is derived from an EMBL/GenBank/DDBJ whole genome shotgun (WGS) entry which is preliminary data.</text>
</comment>
<feature type="non-terminal residue" evidence="1">
    <location>
        <position position="1"/>
    </location>
</feature>
<name>A0ACA9KVT5_9GLOM</name>
<protein>
    <submittedName>
        <fullName evidence="1">27724_t:CDS:1</fullName>
    </submittedName>
</protein>
<gene>
    <name evidence="1" type="ORF">RPERSI_LOCUS1514</name>
</gene>
<accession>A0ACA9KVT5</accession>
<proteinExistence type="predicted"/>
<organism evidence="1 2">
    <name type="scientific">Racocetra persica</name>
    <dbReference type="NCBI Taxonomy" id="160502"/>
    <lineage>
        <taxon>Eukaryota</taxon>
        <taxon>Fungi</taxon>
        <taxon>Fungi incertae sedis</taxon>
        <taxon>Mucoromycota</taxon>
        <taxon>Glomeromycotina</taxon>
        <taxon>Glomeromycetes</taxon>
        <taxon>Diversisporales</taxon>
        <taxon>Gigasporaceae</taxon>
        <taxon>Racocetra</taxon>
    </lineage>
</organism>
<keyword evidence="2" id="KW-1185">Reference proteome</keyword>
<evidence type="ECO:0000313" key="2">
    <source>
        <dbReference type="Proteomes" id="UP000789920"/>
    </source>
</evidence>
<evidence type="ECO:0000313" key="1">
    <source>
        <dbReference type="EMBL" id="CAG8493891.1"/>
    </source>
</evidence>